<dbReference type="AlphaFoldDB" id="W4K3L8"/>
<sequence>MQRKPSCRHIPALHTYIHAWRPPAIQSRHPFGIVFHGVAARALAYFYFLSFRDLWSCRVLSVDDLRRCISRSSGGCMRADVGVARTVSVLFTWQ</sequence>
<keyword evidence="2" id="KW-1185">Reference proteome</keyword>
<accession>W4K3L8</accession>
<organism evidence="1 2">
    <name type="scientific">Heterobasidion irregulare (strain TC 32-1)</name>
    <dbReference type="NCBI Taxonomy" id="747525"/>
    <lineage>
        <taxon>Eukaryota</taxon>
        <taxon>Fungi</taxon>
        <taxon>Dikarya</taxon>
        <taxon>Basidiomycota</taxon>
        <taxon>Agaricomycotina</taxon>
        <taxon>Agaricomycetes</taxon>
        <taxon>Russulales</taxon>
        <taxon>Bondarzewiaceae</taxon>
        <taxon>Heterobasidion</taxon>
        <taxon>Heterobasidion annosum species complex</taxon>
    </lineage>
</organism>
<dbReference type="InParanoid" id="W4K3L8"/>
<evidence type="ECO:0000313" key="2">
    <source>
        <dbReference type="Proteomes" id="UP000030671"/>
    </source>
</evidence>
<proteinExistence type="predicted"/>
<dbReference type="HOGENOM" id="CLU_2386436_0_0_1"/>
<evidence type="ECO:0000313" key="1">
    <source>
        <dbReference type="EMBL" id="ETW80402.1"/>
    </source>
</evidence>
<reference evidence="1 2" key="1">
    <citation type="journal article" date="2012" name="New Phytol.">
        <title>Insight into trade-off between wood decay and parasitism from the genome of a fungal forest pathogen.</title>
        <authorList>
            <person name="Olson A."/>
            <person name="Aerts A."/>
            <person name="Asiegbu F."/>
            <person name="Belbahri L."/>
            <person name="Bouzid O."/>
            <person name="Broberg A."/>
            <person name="Canback B."/>
            <person name="Coutinho P.M."/>
            <person name="Cullen D."/>
            <person name="Dalman K."/>
            <person name="Deflorio G."/>
            <person name="van Diepen L.T."/>
            <person name="Dunand C."/>
            <person name="Duplessis S."/>
            <person name="Durling M."/>
            <person name="Gonthier P."/>
            <person name="Grimwood J."/>
            <person name="Fossdal C.G."/>
            <person name="Hansson D."/>
            <person name="Henrissat B."/>
            <person name="Hietala A."/>
            <person name="Himmelstrand K."/>
            <person name="Hoffmeister D."/>
            <person name="Hogberg N."/>
            <person name="James T.Y."/>
            <person name="Karlsson M."/>
            <person name="Kohler A."/>
            <person name="Kues U."/>
            <person name="Lee Y.H."/>
            <person name="Lin Y.C."/>
            <person name="Lind M."/>
            <person name="Lindquist E."/>
            <person name="Lombard V."/>
            <person name="Lucas S."/>
            <person name="Lunden K."/>
            <person name="Morin E."/>
            <person name="Murat C."/>
            <person name="Park J."/>
            <person name="Raffaello T."/>
            <person name="Rouze P."/>
            <person name="Salamov A."/>
            <person name="Schmutz J."/>
            <person name="Solheim H."/>
            <person name="Stahlberg J."/>
            <person name="Velez H."/>
            <person name="de Vries R.P."/>
            <person name="Wiebenga A."/>
            <person name="Woodward S."/>
            <person name="Yakovlev I."/>
            <person name="Garbelotto M."/>
            <person name="Martin F."/>
            <person name="Grigoriev I.V."/>
            <person name="Stenlid J."/>
        </authorList>
    </citation>
    <scope>NUCLEOTIDE SEQUENCE [LARGE SCALE GENOMIC DNA]</scope>
    <source>
        <strain evidence="1 2">TC 32-1</strain>
    </source>
</reference>
<dbReference type="RefSeq" id="XP_009547159.1">
    <property type="nucleotide sequence ID" value="XM_009548864.1"/>
</dbReference>
<name>W4K3L8_HETIT</name>
<dbReference type="EMBL" id="KI925459">
    <property type="protein sequence ID" value="ETW80402.1"/>
    <property type="molecule type" value="Genomic_DNA"/>
</dbReference>
<protein>
    <submittedName>
        <fullName evidence="1">Uncharacterized protein</fullName>
    </submittedName>
</protein>
<dbReference type="Proteomes" id="UP000030671">
    <property type="component" value="Unassembled WGS sequence"/>
</dbReference>
<dbReference type="GeneID" id="20673479"/>
<gene>
    <name evidence="1" type="ORF">HETIRDRAFT_418419</name>
</gene>
<dbReference type="KEGG" id="hir:HETIRDRAFT_418419"/>